<evidence type="ECO:0000313" key="2">
    <source>
        <dbReference type="Proteomes" id="UP001430953"/>
    </source>
</evidence>
<evidence type="ECO:0000313" key="1">
    <source>
        <dbReference type="EMBL" id="KAL0124214.1"/>
    </source>
</evidence>
<accession>A0AAW2GBA7</accession>
<keyword evidence="2" id="KW-1185">Reference proteome</keyword>
<dbReference type="Proteomes" id="UP001430953">
    <property type="component" value="Unassembled WGS sequence"/>
</dbReference>
<proteinExistence type="predicted"/>
<dbReference type="AlphaFoldDB" id="A0AAW2GBA7"/>
<protein>
    <submittedName>
        <fullName evidence="1">Uncharacterized protein</fullName>
    </submittedName>
</protein>
<reference evidence="1 2" key="1">
    <citation type="submission" date="2023-03" db="EMBL/GenBank/DDBJ databases">
        <title>High recombination rates correlate with genetic variation in Cardiocondyla obscurior ants.</title>
        <authorList>
            <person name="Errbii M."/>
        </authorList>
    </citation>
    <scope>NUCLEOTIDE SEQUENCE [LARGE SCALE GENOMIC DNA]</scope>
    <source>
        <strain evidence="1">Alpha-2009</strain>
        <tissue evidence="1">Whole body</tissue>
    </source>
</reference>
<comment type="caution">
    <text evidence="1">The sequence shown here is derived from an EMBL/GenBank/DDBJ whole genome shotgun (WGS) entry which is preliminary data.</text>
</comment>
<organism evidence="1 2">
    <name type="scientific">Cardiocondyla obscurior</name>
    <dbReference type="NCBI Taxonomy" id="286306"/>
    <lineage>
        <taxon>Eukaryota</taxon>
        <taxon>Metazoa</taxon>
        <taxon>Ecdysozoa</taxon>
        <taxon>Arthropoda</taxon>
        <taxon>Hexapoda</taxon>
        <taxon>Insecta</taxon>
        <taxon>Pterygota</taxon>
        <taxon>Neoptera</taxon>
        <taxon>Endopterygota</taxon>
        <taxon>Hymenoptera</taxon>
        <taxon>Apocrita</taxon>
        <taxon>Aculeata</taxon>
        <taxon>Formicoidea</taxon>
        <taxon>Formicidae</taxon>
        <taxon>Myrmicinae</taxon>
        <taxon>Cardiocondyla</taxon>
    </lineage>
</organism>
<dbReference type="EMBL" id="JADYXP020000005">
    <property type="protein sequence ID" value="KAL0124214.1"/>
    <property type="molecule type" value="Genomic_DNA"/>
</dbReference>
<gene>
    <name evidence="1" type="ORF">PUN28_006209</name>
</gene>
<name>A0AAW2GBA7_9HYME</name>
<sequence length="128" mass="14641">MLHSTDLAFPGGLSKKFVVTFVINLIAPSFCKFPSVNCQDDDIIAGSQSFLVPLNLFFSSLDNLLIRIYSVKNCCREREPTCRELGIFPHYSHFRSVLLQRSREHTRTTHCTVSTCLPGQLRRKDLMF</sequence>